<evidence type="ECO:0000259" key="1">
    <source>
        <dbReference type="Pfam" id="PF08241"/>
    </source>
</evidence>
<feature type="domain" description="Methyltransferase type 11" evidence="1">
    <location>
        <begin position="76"/>
        <end position="154"/>
    </location>
</feature>
<keyword evidence="2" id="KW-0808">Transferase</keyword>
<dbReference type="GO" id="GO:0008757">
    <property type="term" value="F:S-adenosylmethionine-dependent methyltransferase activity"/>
    <property type="evidence" value="ECO:0007669"/>
    <property type="project" value="InterPro"/>
</dbReference>
<organism evidence="2 3">
    <name type="scientific">Nocardioides immobilis</name>
    <dbReference type="NCBI Taxonomy" id="2049295"/>
    <lineage>
        <taxon>Bacteria</taxon>
        <taxon>Bacillati</taxon>
        <taxon>Actinomycetota</taxon>
        <taxon>Actinomycetes</taxon>
        <taxon>Propionibacteriales</taxon>
        <taxon>Nocardioidaceae</taxon>
        <taxon>Nocardioides</taxon>
    </lineage>
</organism>
<dbReference type="OrthoDB" id="3788230at2"/>
<dbReference type="EMBL" id="QXGH01000009">
    <property type="protein sequence ID" value="RHW28902.1"/>
    <property type="molecule type" value="Genomic_DNA"/>
</dbReference>
<dbReference type="InterPro" id="IPR029063">
    <property type="entry name" value="SAM-dependent_MTases_sf"/>
</dbReference>
<dbReference type="CDD" id="cd02440">
    <property type="entry name" value="AdoMet_MTases"/>
    <property type="match status" value="1"/>
</dbReference>
<dbReference type="PANTHER" id="PTHR43591">
    <property type="entry name" value="METHYLTRANSFERASE"/>
    <property type="match status" value="1"/>
</dbReference>
<dbReference type="AlphaFoldDB" id="A0A417Y827"/>
<evidence type="ECO:0000313" key="2">
    <source>
        <dbReference type="EMBL" id="RHW28902.1"/>
    </source>
</evidence>
<proteinExistence type="predicted"/>
<keyword evidence="3" id="KW-1185">Reference proteome</keyword>
<dbReference type="SUPFAM" id="SSF53335">
    <property type="entry name" value="S-adenosyl-L-methionine-dependent methyltransferases"/>
    <property type="match status" value="1"/>
</dbReference>
<dbReference type="Pfam" id="PF08241">
    <property type="entry name" value="Methyltransf_11"/>
    <property type="match status" value="1"/>
</dbReference>
<dbReference type="PANTHER" id="PTHR43591:SF110">
    <property type="entry name" value="RHODANESE DOMAIN-CONTAINING PROTEIN"/>
    <property type="match status" value="1"/>
</dbReference>
<sequence length="284" mass="29185">MGEGARRVRRRAGLVGGAGAARGAAPGDAGVSGDGVGASYDAAAQGWRAGPERMYRRLAEAMAGHAPVEVRDARVLDAGAGTGVAGDALRRRGARSVVAVDLAPGMLPGAPALATVGDLTRLPFRDGSFDLAAAAFSLNHFADPTDAMTELHRVAGALVATVFAPGWDHPAKEAVDGVMAGYGFVPPGWYADFKASGAYELDPAGFEAYARAAGFGSADAEVVEVDTGLGAPADLVGWRLGMAHLAPYVAGLDPEQRQRARRDAEEAVTGMPPLVVRMVVLRAR</sequence>
<accession>A0A417Y827</accession>
<comment type="caution">
    <text evidence="2">The sequence shown here is derived from an EMBL/GenBank/DDBJ whole genome shotgun (WGS) entry which is preliminary data.</text>
</comment>
<evidence type="ECO:0000313" key="3">
    <source>
        <dbReference type="Proteomes" id="UP000283644"/>
    </source>
</evidence>
<dbReference type="GO" id="GO:0032259">
    <property type="term" value="P:methylation"/>
    <property type="evidence" value="ECO:0007669"/>
    <property type="project" value="UniProtKB-KW"/>
</dbReference>
<dbReference type="InterPro" id="IPR013216">
    <property type="entry name" value="Methyltransf_11"/>
</dbReference>
<dbReference type="Gene3D" id="3.40.50.150">
    <property type="entry name" value="Vaccinia Virus protein VP39"/>
    <property type="match status" value="1"/>
</dbReference>
<dbReference type="Proteomes" id="UP000283644">
    <property type="component" value="Unassembled WGS sequence"/>
</dbReference>
<name>A0A417Y827_9ACTN</name>
<reference evidence="2 3" key="1">
    <citation type="submission" date="2018-09" db="EMBL/GenBank/DDBJ databases">
        <title>Genome sequencing of Nocardioides immobilis CCTCC AB 2017083 for comparison to Nocardioides silvaticus.</title>
        <authorList>
            <person name="Li C."/>
            <person name="Wang G."/>
        </authorList>
    </citation>
    <scope>NUCLEOTIDE SEQUENCE [LARGE SCALE GENOMIC DNA]</scope>
    <source>
        <strain evidence="2 3">CCTCC AB 2017083</strain>
    </source>
</reference>
<gene>
    <name evidence="2" type="ORF">D0Z08_03425</name>
</gene>
<protein>
    <submittedName>
        <fullName evidence="2">Class I SAM-dependent methyltransferase</fullName>
    </submittedName>
</protein>
<keyword evidence="2" id="KW-0489">Methyltransferase</keyword>